<evidence type="ECO:0000313" key="1">
    <source>
        <dbReference type="EMBL" id="MCS0660058.1"/>
    </source>
</evidence>
<name>A0ABT2D1F4_9BURK</name>
<proteinExistence type="predicted"/>
<dbReference type="SMART" id="SM00855">
    <property type="entry name" value="PGAM"/>
    <property type="match status" value="1"/>
</dbReference>
<dbReference type="SUPFAM" id="SSF53254">
    <property type="entry name" value="Phosphoglycerate mutase-like"/>
    <property type="match status" value="1"/>
</dbReference>
<dbReference type="CDD" id="cd07067">
    <property type="entry name" value="HP_PGM_like"/>
    <property type="match status" value="1"/>
</dbReference>
<reference evidence="1 2" key="1">
    <citation type="submission" date="2022-08" db="EMBL/GenBank/DDBJ databases">
        <title>Reclassification of Massilia species as members of the genera Telluria, Duganella, Pseudoduganella, Mokoshia gen. nov. and Zemynaea gen. nov. using orthogonal and non-orthogonal genome-based approaches.</title>
        <authorList>
            <person name="Bowman J.P."/>
        </authorList>
    </citation>
    <scope>NUCLEOTIDE SEQUENCE [LARGE SCALE GENOMIC DNA]</scope>
    <source>
        <strain evidence="1 2">JCM 31606</strain>
    </source>
</reference>
<accession>A0ABT2D1F4</accession>
<dbReference type="Proteomes" id="UP001204621">
    <property type="component" value="Unassembled WGS sequence"/>
</dbReference>
<gene>
    <name evidence="1" type="ORF">NX778_18460</name>
</gene>
<evidence type="ECO:0000313" key="2">
    <source>
        <dbReference type="Proteomes" id="UP001204621"/>
    </source>
</evidence>
<comment type="caution">
    <text evidence="1">The sequence shown here is derived from an EMBL/GenBank/DDBJ whole genome shotgun (WGS) entry which is preliminary data.</text>
</comment>
<keyword evidence="2" id="KW-1185">Reference proteome</keyword>
<sequence>MELILWRHADAEEGSPDRLRELTALGHKQAGQLADWLNVRLPEHCRILASPATRAQQTVDKLERDYDVLETIGPAADPLAVLKAAAWPDAGQAVLVVGHQPTLGRLASLLLLGRQVDLDFARGAVWWFEQRDPADAYTLRLKAVMTPEMTLK</sequence>
<dbReference type="InterPro" id="IPR029033">
    <property type="entry name" value="His_PPase_superfam"/>
</dbReference>
<organism evidence="1 2">
    <name type="scientific">Massilia terrae</name>
    <dbReference type="NCBI Taxonomy" id="1811224"/>
    <lineage>
        <taxon>Bacteria</taxon>
        <taxon>Pseudomonadati</taxon>
        <taxon>Pseudomonadota</taxon>
        <taxon>Betaproteobacteria</taxon>
        <taxon>Burkholderiales</taxon>
        <taxon>Oxalobacteraceae</taxon>
        <taxon>Telluria group</taxon>
        <taxon>Massilia</taxon>
    </lineage>
</organism>
<dbReference type="RefSeq" id="WP_258813250.1">
    <property type="nucleotide sequence ID" value="NZ_JANUGU010000007.1"/>
</dbReference>
<dbReference type="Gene3D" id="3.40.50.1240">
    <property type="entry name" value="Phosphoglycerate mutase-like"/>
    <property type="match status" value="1"/>
</dbReference>
<dbReference type="InterPro" id="IPR013078">
    <property type="entry name" value="His_Pase_superF_clade-1"/>
</dbReference>
<dbReference type="Pfam" id="PF00300">
    <property type="entry name" value="His_Phos_1"/>
    <property type="match status" value="1"/>
</dbReference>
<protein>
    <submittedName>
        <fullName evidence="1">Histidine phosphatase family protein</fullName>
    </submittedName>
</protein>
<dbReference type="EMBL" id="JANUGU010000007">
    <property type="protein sequence ID" value="MCS0660058.1"/>
    <property type="molecule type" value="Genomic_DNA"/>
</dbReference>